<evidence type="ECO:0000256" key="1">
    <source>
        <dbReference type="SAM" id="MobiDB-lite"/>
    </source>
</evidence>
<name>A0A3M0KFP8_HIRRU</name>
<keyword evidence="3" id="KW-1185">Reference proteome</keyword>
<sequence>MLAPESKPPGPGAFSQGGRAQRQRQAITHQGQGLKCLFGSVEKFEKWVHLNIMNLKLNRAKSDVQQMDELQRVLKHLCGLCKNKLKGRKTLEKPPDFSGQQQKCLNASTFIVSHNTFLFKLESNAFDWCTVMWIGNWLDGHIQRASVTSGVPQGSVLGPVLHNLFINDRDEGIECTLSTFADETELSGAADTPEARACWPEVRP</sequence>
<dbReference type="PANTHER" id="PTHR33332">
    <property type="entry name" value="REVERSE TRANSCRIPTASE DOMAIN-CONTAINING PROTEIN"/>
    <property type="match status" value="1"/>
</dbReference>
<gene>
    <name evidence="2" type="ORF">DUI87_12829</name>
</gene>
<feature type="compositionally biased region" description="Pro residues" evidence="1">
    <location>
        <begin position="1"/>
        <end position="11"/>
    </location>
</feature>
<organism evidence="2 3">
    <name type="scientific">Hirundo rustica rustica</name>
    <dbReference type="NCBI Taxonomy" id="333673"/>
    <lineage>
        <taxon>Eukaryota</taxon>
        <taxon>Metazoa</taxon>
        <taxon>Chordata</taxon>
        <taxon>Craniata</taxon>
        <taxon>Vertebrata</taxon>
        <taxon>Euteleostomi</taxon>
        <taxon>Archelosauria</taxon>
        <taxon>Archosauria</taxon>
        <taxon>Dinosauria</taxon>
        <taxon>Saurischia</taxon>
        <taxon>Theropoda</taxon>
        <taxon>Coelurosauria</taxon>
        <taxon>Aves</taxon>
        <taxon>Neognathae</taxon>
        <taxon>Neoaves</taxon>
        <taxon>Telluraves</taxon>
        <taxon>Australaves</taxon>
        <taxon>Passeriformes</taxon>
        <taxon>Sylvioidea</taxon>
        <taxon>Hirundinidae</taxon>
        <taxon>Hirundo</taxon>
    </lineage>
</organism>
<comment type="caution">
    <text evidence="2">The sequence shown here is derived from an EMBL/GenBank/DDBJ whole genome shotgun (WGS) entry which is preliminary data.</text>
</comment>
<accession>A0A3M0KFP8</accession>
<dbReference type="OrthoDB" id="416454at2759"/>
<evidence type="ECO:0000313" key="2">
    <source>
        <dbReference type="EMBL" id="RMC10034.1"/>
    </source>
</evidence>
<dbReference type="AlphaFoldDB" id="A0A3M0KFP8"/>
<protein>
    <submittedName>
        <fullName evidence="2">Uncharacterized protein</fullName>
    </submittedName>
</protein>
<proteinExistence type="predicted"/>
<feature type="region of interest" description="Disordered" evidence="1">
    <location>
        <begin position="1"/>
        <end position="25"/>
    </location>
</feature>
<reference evidence="2 3" key="1">
    <citation type="submission" date="2018-07" db="EMBL/GenBank/DDBJ databases">
        <title>A high quality draft genome assembly of the barn swallow (H. rustica rustica).</title>
        <authorList>
            <person name="Formenti G."/>
            <person name="Chiara M."/>
            <person name="Poveda L."/>
            <person name="Francoijs K.-J."/>
            <person name="Bonisoli-Alquati A."/>
            <person name="Canova L."/>
            <person name="Gianfranceschi L."/>
            <person name="Horner D.S."/>
            <person name="Saino N."/>
        </authorList>
    </citation>
    <scope>NUCLEOTIDE SEQUENCE [LARGE SCALE GENOMIC DNA]</scope>
    <source>
        <strain evidence="2">Chelidonia</strain>
        <tissue evidence="2">Blood</tissue>
    </source>
</reference>
<dbReference type="Proteomes" id="UP000269221">
    <property type="component" value="Unassembled WGS sequence"/>
</dbReference>
<dbReference type="EMBL" id="QRBI01000112">
    <property type="protein sequence ID" value="RMC10034.1"/>
    <property type="molecule type" value="Genomic_DNA"/>
</dbReference>
<evidence type="ECO:0000313" key="3">
    <source>
        <dbReference type="Proteomes" id="UP000269221"/>
    </source>
</evidence>
<feature type="compositionally biased region" description="Low complexity" evidence="1">
    <location>
        <begin position="12"/>
        <end position="25"/>
    </location>
</feature>